<keyword evidence="7 9" id="KW-0472">Membrane</keyword>
<keyword evidence="11" id="KW-1185">Reference proteome</keyword>
<dbReference type="NCBIfam" id="TIGR00220">
    <property type="entry name" value="mscL"/>
    <property type="match status" value="1"/>
</dbReference>
<dbReference type="EMBL" id="JALBUS010000025">
    <property type="protein sequence ID" value="MDX8418360.1"/>
    <property type="molecule type" value="Genomic_DNA"/>
</dbReference>
<sequence>MKKFLEEFKEFAMQGNVLDMAIGVVIGGAFSSIVTSLVNDVIMPIVGAITGGLDFTGLVITLNAGTGLTLKIGNFIQSVVNFLIIALCIFCAIKAIAKMHKPVKEEAAPEVDESLETLKEIRDLLKDEKRS</sequence>
<dbReference type="InterPro" id="IPR037673">
    <property type="entry name" value="MSC/AndL"/>
</dbReference>
<feature type="transmembrane region" description="Helical" evidence="9">
    <location>
        <begin position="75"/>
        <end position="97"/>
    </location>
</feature>
<feature type="transmembrane region" description="Helical" evidence="9">
    <location>
        <begin position="45"/>
        <end position="63"/>
    </location>
</feature>
<proteinExistence type="inferred from homology"/>
<dbReference type="Pfam" id="PF01741">
    <property type="entry name" value="MscL"/>
    <property type="match status" value="1"/>
</dbReference>
<comment type="subunit">
    <text evidence="9">Homopentamer.</text>
</comment>
<dbReference type="SUPFAM" id="SSF81330">
    <property type="entry name" value="Gated mechanosensitive channel"/>
    <property type="match status" value="1"/>
</dbReference>
<dbReference type="PRINTS" id="PR01264">
    <property type="entry name" value="MECHCHANNEL"/>
</dbReference>
<evidence type="ECO:0000256" key="3">
    <source>
        <dbReference type="ARBA" id="ARBA00022475"/>
    </source>
</evidence>
<dbReference type="PANTHER" id="PTHR30266">
    <property type="entry name" value="MECHANOSENSITIVE CHANNEL MSCL"/>
    <property type="match status" value="1"/>
</dbReference>
<evidence type="ECO:0000313" key="10">
    <source>
        <dbReference type="EMBL" id="MDX8418360.1"/>
    </source>
</evidence>
<protein>
    <recommendedName>
        <fullName evidence="9">Large-conductance mechanosensitive channel</fullName>
    </recommendedName>
</protein>
<evidence type="ECO:0000256" key="9">
    <source>
        <dbReference type="HAMAP-Rule" id="MF_00115"/>
    </source>
</evidence>
<keyword evidence="3 9" id="KW-1003">Cell membrane</keyword>
<evidence type="ECO:0000256" key="5">
    <source>
        <dbReference type="ARBA" id="ARBA00022989"/>
    </source>
</evidence>
<comment type="subcellular location">
    <subcellularLocation>
        <location evidence="9">Cell membrane</location>
        <topology evidence="9">Multi-pass membrane protein</topology>
    </subcellularLocation>
    <subcellularLocation>
        <location evidence="1">Membrane</location>
        <topology evidence="1">Multi-pass membrane protein</topology>
    </subcellularLocation>
</comment>
<evidence type="ECO:0000256" key="8">
    <source>
        <dbReference type="ARBA" id="ARBA00023303"/>
    </source>
</evidence>
<evidence type="ECO:0000256" key="2">
    <source>
        <dbReference type="ARBA" id="ARBA00022448"/>
    </source>
</evidence>
<keyword evidence="2 9" id="KW-0813">Transport</keyword>
<evidence type="ECO:0000256" key="6">
    <source>
        <dbReference type="ARBA" id="ARBA00023065"/>
    </source>
</evidence>
<dbReference type="Gene3D" id="1.10.1200.120">
    <property type="entry name" value="Large-conductance mechanosensitive channel, MscL, domain 1"/>
    <property type="match status" value="1"/>
</dbReference>
<accession>A0ABU4WS78</accession>
<dbReference type="InterPro" id="IPR036019">
    <property type="entry name" value="MscL_channel"/>
</dbReference>
<dbReference type="PANTHER" id="PTHR30266:SF2">
    <property type="entry name" value="LARGE-CONDUCTANCE MECHANOSENSITIVE CHANNEL"/>
    <property type="match status" value="1"/>
</dbReference>
<feature type="transmembrane region" description="Helical" evidence="9">
    <location>
        <begin position="20"/>
        <end position="38"/>
    </location>
</feature>
<comment type="similarity">
    <text evidence="9">Belongs to the MscL family.</text>
</comment>
<dbReference type="RefSeq" id="WP_320326604.1">
    <property type="nucleotide sequence ID" value="NZ_JALBUS010000025.1"/>
</dbReference>
<dbReference type="Proteomes" id="UP001285244">
    <property type="component" value="Unassembled WGS sequence"/>
</dbReference>
<keyword evidence="8 9" id="KW-0407">Ion channel</keyword>
<organism evidence="10 11">
    <name type="scientific">Absicoccus intestinalis</name>
    <dbReference type="NCBI Taxonomy" id="2926319"/>
    <lineage>
        <taxon>Bacteria</taxon>
        <taxon>Bacillati</taxon>
        <taxon>Bacillota</taxon>
        <taxon>Erysipelotrichia</taxon>
        <taxon>Erysipelotrichales</taxon>
        <taxon>Erysipelotrichaceae</taxon>
        <taxon>Absicoccus</taxon>
    </lineage>
</organism>
<comment type="caution">
    <text evidence="10">The sequence shown here is derived from an EMBL/GenBank/DDBJ whole genome shotgun (WGS) entry which is preliminary data.</text>
</comment>
<evidence type="ECO:0000256" key="7">
    <source>
        <dbReference type="ARBA" id="ARBA00023136"/>
    </source>
</evidence>
<keyword evidence="5 9" id="KW-1133">Transmembrane helix</keyword>
<dbReference type="InterPro" id="IPR001185">
    <property type="entry name" value="MS_channel"/>
</dbReference>
<reference evidence="10 11" key="1">
    <citation type="submission" date="2022-03" db="EMBL/GenBank/DDBJ databases">
        <title>Novel taxa within the pig intestine.</title>
        <authorList>
            <person name="Wylensek D."/>
            <person name="Bishof K."/>
            <person name="Afrizal A."/>
            <person name="Clavel T."/>
        </authorList>
    </citation>
    <scope>NUCLEOTIDE SEQUENCE [LARGE SCALE GENOMIC DNA]</scope>
    <source>
        <strain evidence="10 11">Cla-KB-P134</strain>
    </source>
</reference>
<evidence type="ECO:0000313" key="11">
    <source>
        <dbReference type="Proteomes" id="UP001285244"/>
    </source>
</evidence>
<comment type="function">
    <text evidence="9">Channel that opens in response to stretch forces in the membrane lipid bilayer. May participate in the regulation of osmotic pressure changes within the cell.</text>
</comment>
<keyword evidence="6 9" id="KW-0406">Ion transport</keyword>
<keyword evidence="4 9" id="KW-0812">Transmembrane</keyword>
<dbReference type="NCBIfam" id="NF001843">
    <property type="entry name" value="PRK00567.1-4"/>
    <property type="match status" value="1"/>
</dbReference>
<evidence type="ECO:0000256" key="4">
    <source>
        <dbReference type="ARBA" id="ARBA00022692"/>
    </source>
</evidence>
<gene>
    <name evidence="9 10" type="primary">mscL</name>
    <name evidence="10" type="ORF">MOZ64_10995</name>
</gene>
<dbReference type="HAMAP" id="MF_00115">
    <property type="entry name" value="MscL"/>
    <property type="match status" value="1"/>
</dbReference>
<evidence type="ECO:0000256" key="1">
    <source>
        <dbReference type="ARBA" id="ARBA00004141"/>
    </source>
</evidence>
<name>A0ABU4WS78_9FIRM</name>